<protein>
    <submittedName>
        <fullName evidence="1">Uncharacterized protein</fullName>
    </submittedName>
</protein>
<organism evidence="1 2">
    <name type="scientific">Bifidobacterium adolescentis</name>
    <dbReference type="NCBI Taxonomy" id="1680"/>
    <lineage>
        <taxon>Bacteria</taxon>
        <taxon>Bacillati</taxon>
        <taxon>Actinomycetota</taxon>
        <taxon>Actinomycetes</taxon>
        <taxon>Bifidobacteriales</taxon>
        <taxon>Bifidobacteriaceae</taxon>
        <taxon>Bifidobacterium</taxon>
    </lineage>
</organism>
<dbReference type="AlphaFoldDB" id="A0A1X2ZN27"/>
<dbReference type="Proteomes" id="UP000193664">
    <property type="component" value="Unassembled WGS sequence"/>
</dbReference>
<accession>A0A1X2ZN27</accession>
<evidence type="ECO:0000313" key="2">
    <source>
        <dbReference type="Proteomes" id="UP000193664"/>
    </source>
</evidence>
<sequence>MDYCTALVGGVLFISFHAKRIAKNWTADAAWLTSPLFTLPDGYQCAFECQMPCVSNSSIGVHGIFVSAVRKDIALRAADKMTLHADSGWVEGCITVPLA</sequence>
<dbReference type="RefSeq" id="WP_085408296.1">
    <property type="nucleotide sequence ID" value="NZ_LNKF01000002.1"/>
</dbReference>
<comment type="caution">
    <text evidence="1">The sequence shown here is derived from an EMBL/GenBank/DDBJ whole genome shotgun (WGS) entry which is preliminary data.</text>
</comment>
<proteinExistence type="predicted"/>
<gene>
    <name evidence="1" type="ORF">AD0028_0791</name>
</gene>
<reference evidence="1 2" key="1">
    <citation type="journal article" date="2016" name="Sci. Rep.">
        <title>Evaluation of genetic diversity among strains of the human gut commensal Bifidobacterium adolescentis.</title>
        <authorList>
            <person name="Duranti S."/>
            <person name="Milani C."/>
            <person name="Lugli G.A."/>
            <person name="Mancabelli L."/>
            <person name="Turroni F."/>
            <person name="Ferrario C."/>
            <person name="Mangifesta M."/>
            <person name="Viappiani A."/>
            <person name="Sanchez B."/>
            <person name="Margolles A."/>
            <person name="van Sinderen D."/>
            <person name="Ventura M."/>
        </authorList>
    </citation>
    <scope>NUCLEOTIDE SEQUENCE [LARGE SCALE GENOMIC DNA]</scope>
    <source>
        <strain evidence="1 2">AD2-8</strain>
    </source>
</reference>
<name>A0A1X2ZN27_BIFAD</name>
<dbReference type="EMBL" id="LNKF01000002">
    <property type="protein sequence ID" value="OSG95551.1"/>
    <property type="molecule type" value="Genomic_DNA"/>
</dbReference>
<evidence type="ECO:0000313" key="1">
    <source>
        <dbReference type="EMBL" id="OSG95551.1"/>
    </source>
</evidence>